<evidence type="ECO:0000256" key="3">
    <source>
        <dbReference type="ARBA" id="ARBA00022884"/>
    </source>
</evidence>
<evidence type="ECO:0000313" key="6">
    <source>
        <dbReference type="EMBL" id="KAK6946025.1"/>
    </source>
</evidence>
<organism evidence="6 7">
    <name type="scientific">Dillenia turbinata</name>
    <dbReference type="NCBI Taxonomy" id="194707"/>
    <lineage>
        <taxon>Eukaryota</taxon>
        <taxon>Viridiplantae</taxon>
        <taxon>Streptophyta</taxon>
        <taxon>Embryophyta</taxon>
        <taxon>Tracheophyta</taxon>
        <taxon>Spermatophyta</taxon>
        <taxon>Magnoliopsida</taxon>
        <taxon>eudicotyledons</taxon>
        <taxon>Gunneridae</taxon>
        <taxon>Pentapetalae</taxon>
        <taxon>Dilleniales</taxon>
        <taxon>Dilleniaceae</taxon>
        <taxon>Dillenia</taxon>
    </lineage>
</organism>
<gene>
    <name evidence="6" type="ORF">RJ641_013569</name>
</gene>
<feature type="repeat" description="Pumilio" evidence="4">
    <location>
        <begin position="190"/>
        <end position="225"/>
    </location>
</feature>
<dbReference type="InterPro" id="IPR001313">
    <property type="entry name" value="Pumilio_RNA-bd_rpt"/>
</dbReference>
<dbReference type="InterPro" id="IPR011989">
    <property type="entry name" value="ARM-like"/>
</dbReference>
<dbReference type="InterPro" id="IPR016024">
    <property type="entry name" value="ARM-type_fold"/>
</dbReference>
<evidence type="ECO:0000256" key="4">
    <source>
        <dbReference type="PROSITE-ProRule" id="PRU00317"/>
    </source>
</evidence>
<feature type="repeat" description="Pumilio" evidence="4">
    <location>
        <begin position="80"/>
        <end position="116"/>
    </location>
</feature>
<dbReference type="PROSITE" id="PS50303">
    <property type="entry name" value="PUM_HD"/>
    <property type="match status" value="1"/>
</dbReference>
<name>A0AAN8W4Q4_9MAGN</name>
<dbReference type="GO" id="GO:0003729">
    <property type="term" value="F:mRNA binding"/>
    <property type="evidence" value="ECO:0007669"/>
    <property type="project" value="TreeGrafter"/>
</dbReference>
<protein>
    <submittedName>
        <fullName evidence="6">Pumilio RNA-binding repeat</fullName>
    </submittedName>
</protein>
<evidence type="ECO:0000256" key="2">
    <source>
        <dbReference type="ARBA" id="ARBA00022845"/>
    </source>
</evidence>
<keyword evidence="1" id="KW-0677">Repeat</keyword>
<dbReference type="PANTHER" id="PTHR12537">
    <property type="entry name" value="RNA BINDING PROTEIN PUMILIO-RELATED"/>
    <property type="match status" value="1"/>
</dbReference>
<evidence type="ECO:0000256" key="1">
    <source>
        <dbReference type="ARBA" id="ARBA00022737"/>
    </source>
</evidence>
<accession>A0AAN8W4Q4</accession>
<dbReference type="GO" id="GO:0005737">
    <property type="term" value="C:cytoplasm"/>
    <property type="evidence" value="ECO:0007669"/>
    <property type="project" value="TreeGrafter"/>
</dbReference>
<evidence type="ECO:0000313" key="7">
    <source>
        <dbReference type="Proteomes" id="UP001370490"/>
    </source>
</evidence>
<keyword evidence="2" id="KW-0810">Translation regulation</keyword>
<sequence length="368" mass="41220">MGPGYGDMINNGGLHPLNQSLSGSTSEPLFSGLSPPWMCMPLEVYKGKMYFLAKNSTGSKYLQGKLEGGNLEDVEVIFSELKEFVLDLMVNGSGNLVMQKLFQVCNENQMKQLLVGILNSGGIQFICCNIHGSCCMQKLIELLTPPLKYVVVRSLRPLTCTLLKDSHGRCVIEYCLKKLPPEDIKPLLIEVADNLYEIAADIYGCCFVLRCVRIAQGDIMYQLLDQISANALFLSKHPYGNYVVQNMIAENPYACENLLEQLQGQFVNLSMNTYGSHIVERCLEKLKKDQVMTVILEFTTSGDFLALLLDPFGYGVAETALKVSKDMGQIHEILIDLILGHCHFLHNHPYGKRVLKRAQECKRRLIDP</sequence>
<dbReference type="SUPFAM" id="SSF48371">
    <property type="entry name" value="ARM repeat"/>
    <property type="match status" value="1"/>
</dbReference>
<reference evidence="6 7" key="1">
    <citation type="submission" date="2023-12" db="EMBL/GenBank/DDBJ databases">
        <title>A high-quality genome assembly for Dillenia turbinata (Dilleniales).</title>
        <authorList>
            <person name="Chanderbali A."/>
        </authorList>
    </citation>
    <scope>NUCLEOTIDE SEQUENCE [LARGE SCALE GENOMIC DNA]</scope>
    <source>
        <strain evidence="6">LSX21</strain>
        <tissue evidence="6">Leaf</tissue>
    </source>
</reference>
<dbReference type="AlphaFoldDB" id="A0AAN8W4Q4"/>
<dbReference type="Pfam" id="PF00806">
    <property type="entry name" value="PUF"/>
    <property type="match status" value="7"/>
</dbReference>
<comment type="caution">
    <text evidence="6">The sequence shown here is derived from an EMBL/GenBank/DDBJ whole genome shotgun (WGS) entry which is preliminary data.</text>
</comment>
<keyword evidence="7" id="KW-1185">Reference proteome</keyword>
<dbReference type="EMBL" id="JBAMMX010000002">
    <property type="protein sequence ID" value="KAK6946025.1"/>
    <property type="molecule type" value="Genomic_DNA"/>
</dbReference>
<keyword evidence="3" id="KW-0694">RNA-binding</keyword>
<dbReference type="PROSITE" id="PS50302">
    <property type="entry name" value="PUM"/>
    <property type="match status" value="3"/>
</dbReference>
<dbReference type="Proteomes" id="UP001370490">
    <property type="component" value="Unassembled WGS sequence"/>
</dbReference>
<dbReference type="GO" id="GO:0006417">
    <property type="term" value="P:regulation of translation"/>
    <property type="evidence" value="ECO:0007669"/>
    <property type="project" value="UniProtKB-KW"/>
</dbReference>
<proteinExistence type="predicted"/>
<dbReference type="Gene3D" id="1.25.10.10">
    <property type="entry name" value="Leucine-rich Repeat Variant"/>
    <property type="match status" value="1"/>
</dbReference>
<dbReference type="InterPro" id="IPR033133">
    <property type="entry name" value="PUM-HD"/>
</dbReference>
<evidence type="ECO:0000259" key="5">
    <source>
        <dbReference type="PROSITE" id="PS50303"/>
    </source>
</evidence>
<dbReference type="PANTHER" id="PTHR12537:SF129">
    <property type="entry name" value="PUMILIO HOMOLOG 15-LIKE"/>
    <property type="match status" value="1"/>
</dbReference>
<feature type="repeat" description="Pumilio" evidence="4">
    <location>
        <begin position="261"/>
        <end position="297"/>
    </location>
</feature>
<dbReference type="SMART" id="SM00025">
    <property type="entry name" value="Pumilio"/>
    <property type="match status" value="8"/>
</dbReference>
<feature type="domain" description="PUM-HD" evidence="5">
    <location>
        <begin position="21"/>
        <end position="362"/>
    </location>
</feature>